<evidence type="ECO:0000313" key="4">
    <source>
        <dbReference type="Proteomes" id="UP000807115"/>
    </source>
</evidence>
<accession>A0A921QBD0</accession>
<name>A0A921QBD0_SORBI</name>
<evidence type="ECO:0000256" key="1">
    <source>
        <dbReference type="SAM" id="MobiDB-lite"/>
    </source>
</evidence>
<dbReference type="EMBL" id="CM027688">
    <property type="protein sequence ID" value="KAG0519104.1"/>
    <property type="molecule type" value="Genomic_DNA"/>
</dbReference>
<protein>
    <submittedName>
        <fullName evidence="3">Uncharacterized protein</fullName>
    </submittedName>
</protein>
<evidence type="ECO:0000256" key="2">
    <source>
        <dbReference type="SAM" id="SignalP"/>
    </source>
</evidence>
<feature type="compositionally biased region" description="Polar residues" evidence="1">
    <location>
        <begin position="93"/>
        <end position="111"/>
    </location>
</feature>
<feature type="signal peptide" evidence="2">
    <location>
        <begin position="1"/>
        <end position="31"/>
    </location>
</feature>
<feature type="chain" id="PRO_5037089514" evidence="2">
    <location>
        <begin position="32"/>
        <end position="243"/>
    </location>
</feature>
<dbReference type="AlphaFoldDB" id="A0A921QBD0"/>
<gene>
    <name evidence="3" type="ORF">BDA96_09G235500</name>
</gene>
<reference evidence="3" key="1">
    <citation type="journal article" date="2019" name="BMC Genomics">
        <title>A new reference genome for Sorghum bicolor reveals high levels of sequence similarity between sweet and grain genotypes: implications for the genetics of sugar metabolism.</title>
        <authorList>
            <person name="Cooper E.A."/>
            <person name="Brenton Z.W."/>
            <person name="Flinn B.S."/>
            <person name="Jenkins J."/>
            <person name="Shu S."/>
            <person name="Flowers D."/>
            <person name="Luo F."/>
            <person name="Wang Y."/>
            <person name="Xia P."/>
            <person name="Barry K."/>
            <person name="Daum C."/>
            <person name="Lipzen A."/>
            <person name="Yoshinaga Y."/>
            <person name="Schmutz J."/>
            <person name="Saski C."/>
            <person name="Vermerris W."/>
            <person name="Kresovich S."/>
        </authorList>
    </citation>
    <scope>NUCLEOTIDE SEQUENCE</scope>
</reference>
<reference evidence="3" key="2">
    <citation type="submission" date="2020-10" db="EMBL/GenBank/DDBJ databases">
        <authorList>
            <person name="Cooper E.A."/>
            <person name="Brenton Z.W."/>
            <person name="Flinn B.S."/>
            <person name="Jenkins J."/>
            <person name="Shu S."/>
            <person name="Flowers D."/>
            <person name="Luo F."/>
            <person name="Wang Y."/>
            <person name="Xia P."/>
            <person name="Barry K."/>
            <person name="Daum C."/>
            <person name="Lipzen A."/>
            <person name="Yoshinaga Y."/>
            <person name="Schmutz J."/>
            <person name="Saski C."/>
            <person name="Vermerris W."/>
            <person name="Kresovich S."/>
        </authorList>
    </citation>
    <scope>NUCLEOTIDE SEQUENCE</scope>
</reference>
<evidence type="ECO:0000313" key="3">
    <source>
        <dbReference type="EMBL" id="KAG0519104.1"/>
    </source>
</evidence>
<organism evidence="3 4">
    <name type="scientific">Sorghum bicolor</name>
    <name type="common">Sorghum</name>
    <name type="synonym">Sorghum vulgare</name>
    <dbReference type="NCBI Taxonomy" id="4558"/>
    <lineage>
        <taxon>Eukaryota</taxon>
        <taxon>Viridiplantae</taxon>
        <taxon>Streptophyta</taxon>
        <taxon>Embryophyta</taxon>
        <taxon>Tracheophyta</taxon>
        <taxon>Spermatophyta</taxon>
        <taxon>Magnoliopsida</taxon>
        <taxon>Liliopsida</taxon>
        <taxon>Poales</taxon>
        <taxon>Poaceae</taxon>
        <taxon>PACMAD clade</taxon>
        <taxon>Panicoideae</taxon>
        <taxon>Andropogonodae</taxon>
        <taxon>Andropogoneae</taxon>
        <taxon>Sorghinae</taxon>
        <taxon>Sorghum</taxon>
    </lineage>
</organism>
<keyword evidence="2" id="KW-0732">Signal</keyword>
<dbReference type="Proteomes" id="UP000807115">
    <property type="component" value="Chromosome 9"/>
</dbReference>
<proteinExistence type="predicted"/>
<feature type="region of interest" description="Disordered" evidence="1">
    <location>
        <begin position="88"/>
        <end position="214"/>
    </location>
</feature>
<sequence>MDGCSGWRRAVGRFLVLRPAALVGWWRGCVRDRDRDRDRDRVACRATNQIGNEGTRTARSVCMFGVGRGAGSAVWVSFLAAALFPAARRASSGRPTQTQMAYSSTVRSESNGLEDWRHHNHSRSRWARQAQPTRAFEPHSPSGGPYKHQTPEAPHTRPQSRPPQPPEKRKPRGAARRGVCSSSPYPPCSPRRSLAAGFLPSSSSSSSLPNPISEADSFWRGIERRHRTQELHPYIGEHMQLPA</sequence>
<comment type="caution">
    <text evidence="3">The sequence shown here is derived from an EMBL/GenBank/DDBJ whole genome shotgun (WGS) entry which is preliminary data.</text>
</comment>